<dbReference type="EMBL" id="CP025096">
    <property type="protein sequence ID" value="AUD02688.1"/>
    <property type="molecule type" value="Genomic_DNA"/>
</dbReference>
<keyword evidence="2" id="KW-1185">Reference proteome</keyword>
<gene>
    <name evidence="1" type="ORF">CWM47_13080</name>
</gene>
<evidence type="ECO:0000313" key="1">
    <source>
        <dbReference type="EMBL" id="AUD02688.1"/>
    </source>
</evidence>
<organism evidence="1 2">
    <name type="scientific">Spirosoma pollinicola</name>
    <dbReference type="NCBI Taxonomy" id="2057025"/>
    <lineage>
        <taxon>Bacteria</taxon>
        <taxon>Pseudomonadati</taxon>
        <taxon>Bacteroidota</taxon>
        <taxon>Cytophagia</taxon>
        <taxon>Cytophagales</taxon>
        <taxon>Cytophagaceae</taxon>
        <taxon>Spirosoma</taxon>
    </lineage>
</organism>
<dbReference type="KEGG" id="spir:CWM47_13080"/>
<protein>
    <submittedName>
        <fullName evidence="1">Uncharacterized protein</fullName>
    </submittedName>
</protein>
<name>A0A2K8YYR4_9BACT</name>
<dbReference type="AlphaFoldDB" id="A0A2K8YYR4"/>
<evidence type="ECO:0000313" key="2">
    <source>
        <dbReference type="Proteomes" id="UP000232883"/>
    </source>
</evidence>
<reference evidence="1 2" key="1">
    <citation type="submission" date="2017-11" db="EMBL/GenBank/DDBJ databases">
        <title>Taxonomic description and genome sequences of Spirosoma HA7 sp. nov., isolated from pollen microhabitat of Corylus avellana.</title>
        <authorList>
            <person name="Ambika Manirajan B."/>
            <person name="Suarez C."/>
            <person name="Ratering S."/>
            <person name="Geissler-Plaum R."/>
            <person name="Cardinale M."/>
            <person name="Sylvia S."/>
        </authorList>
    </citation>
    <scope>NUCLEOTIDE SEQUENCE [LARGE SCALE GENOMIC DNA]</scope>
    <source>
        <strain evidence="1 2">HA7</strain>
    </source>
</reference>
<proteinExistence type="predicted"/>
<dbReference type="Proteomes" id="UP000232883">
    <property type="component" value="Chromosome"/>
</dbReference>
<accession>A0A2K8YYR4</accession>
<sequence length="121" mass="13786">MELLEPESGSLTNEEKDLLVDLLKTNGIVSPSLYQTEVEYYSASLRHVFGIYKRRLTNISREGRTKIELETVVKNLSKFSEENIKVIFLPSGIGNKPDLVFCDINISYFFGIIHSKKNLSN</sequence>
<dbReference type="RefSeq" id="WP_100988405.1">
    <property type="nucleotide sequence ID" value="NZ_CP025096.1"/>
</dbReference>